<dbReference type="Gene3D" id="1.20.1250.20">
    <property type="entry name" value="MFS general substrate transporter like domains"/>
    <property type="match status" value="1"/>
</dbReference>
<evidence type="ECO:0000256" key="4">
    <source>
        <dbReference type="ARBA" id="ARBA00023136"/>
    </source>
</evidence>
<dbReference type="PRINTS" id="PR01035">
    <property type="entry name" value="TCRTETA"/>
</dbReference>
<dbReference type="PANTHER" id="PTHR23546:SF1">
    <property type="entry name" value="MEMBRANE PROTEIN"/>
    <property type="match status" value="1"/>
</dbReference>
<feature type="transmembrane region" description="Helical" evidence="5">
    <location>
        <begin position="112"/>
        <end position="132"/>
    </location>
</feature>
<dbReference type="Proteomes" id="UP001589568">
    <property type="component" value="Unassembled WGS sequence"/>
</dbReference>
<dbReference type="InterPro" id="IPR020846">
    <property type="entry name" value="MFS_dom"/>
</dbReference>
<evidence type="ECO:0000256" key="5">
    <source>
        <dbReference type="SAM" id="Phobius"/>
    </source>
</evidence>
<accession>A0ABV5NNX0</accession>
<protein>
    <submittedName>
        <fullName evidence="7">MFS transporter</fullName>
    </submittedName>
</protein>
<keyword evidence="2 5" id="KW-0812">Transmembrane</keyword>
<feature type="transmembrane region" description="Helical" evidence="5">
    <location>
        <begin position="367"/>
        <end position="389"/>
    </location>
</feature>
<dbReference type="EMBL" id="JBHMCF010000019">
    <property type="protein sequence ID" value="MFB9471952.1"/>
    <property type="molecule type" value="Genomic_DNA"/>
</dbReference>
<feature type="transmembrane region" description="Helical" evidence="5">
    <location>
        <begin position="289"/>
        <end position="322"/>
    </location>
</feature>
<evidence type="ECO:0000256" key="3">
    <source>
        <dbReference type="ARBA" id="ARBA00022989"/>
    </source>
</evidence>
<sequence>MRKALIPLLVTILVVFSAQQLLTPVLAPLSRELHLTETQLGLVVTAAATSLTIASPLWGMALRRLGLRLVLLCGLGLATAGMTGFGVVAAVGLDGHLSSPVLFGLLLVTRSLLFGAGLAALPVSTLAVAAASTTTQAERTRATGLIGAAQGLSLVLGPAGGGALAVVSLMLPLYLAPVVCLLLTVWVLVTVRPPVAPAPPPEQPVARLRPWDARMWPLLAIGFCLYVSLGLVQVIVGFLLADRLHLGPQETAGAVGVTLVAAGLVLVAVQGALIPVLRWPVLRLMRAGAPLTAASFALLAAADTLWLIVAAFVLLGLGLGLAAPGFTAAPTLVAGPGQHASVAGLVNATIGTTFIVGPLLGTALYEVAAVLPILTALGAATTALALSWLSPAVRQAVPVTP</sequence>
<feature type="transmembrane region" description="Helical" evidence="5">
    <location>
        <begin position="144"/>
        <end position="167"/>
    </location>
</feature>
<evidence type="ECO:0000256" key="2">
    <source>
        <dbReference type="ARBA" id="ARBA00022692"/>
    </source>
</evidence>
<dbReference type="InterPro" id="IPR011701">
    <property type="entry name" value="MFS"/>
</dbReference>
<feature type="transmembrane region" description="Helical" evidence="5">
    <location>
        <begin position="252"/>
        <end position="277"/>
    </location>
</feature>
<dbReference type="PANTHER" id="PTHR23546">
    <property type="entry name" value="TRANSPORT PROTEIN"/>
    <property type="match status" value="1"/>
</dbReference>
<organism evidence="7 8">
    <name type="scientific">Nonomuraea salmonea</name>
    <dbReference type="NCBI Taxonomy" id="46181"/>
    <lineage>
        <taxon>Bacteria</taxon>
        <taxon>Bacillati</taxon>
        <taxon>Actinomycetota</taxon>
        <taxon>Actinomycetes</taxon>
        <taxon>Streptosporangiales</taxon>
        <taxon>Streptosporangiaceae</taxon>
        <taxon>Nonomuraea</taxon>
    </lineage>
</organism>
<evidence type="ECO:0000259" key="6">
    <source>
        <dbReference type="PROSITE" id="PS50850"/>
    </source>
</evidence>
<name>A0ABV5NNX0_9ACTN</name>
<evidence type="ECO:0000313" key="7">
    <source>
        <dbReference type="EMBL" id="MFB9471952.1"/>
    </source>
</evidence>
<keyword evidence="8" id="KW-1185">Reference proteome</keyword>
<comment type="caution">
    <text evidence="7">The sequence shown here is derived from an EMBL/GenBank/DDBJ whole genome shotgun (WGS) entry which is preliminary data.</text>
</comment>
<feature type="transmembrane region" description="Helical" evidence="5">
    <location>
        <begin position="42"/>
        <end position="62"/>
    </location>
</feature>
<feature type="transmembrane region" description="Helical" evidence="5">
    <location>
        <begin position="216"/>
        <end position="240"/>
    </location>
</feature>
<proteinExistence type="predicted"/>
<dbReference type="SUPFAM" id="SSF103473">
    <property type="entry name" value="MFS general substrate transporter"/>
    <property type="match status" value="1"/>
</dbReference>
<feature type="transmembrane region" description="Helical" evidence="5">
    <location>
        <begin position="173"/>
        <end position="195"/>
    </location>
</feature>
<feature type="domain" description="Major facilitator superfamily (MFS) profile" evidence="6">
    <location>
        <begin position="3"/>
        <end position="394"/>
    </location>
</feature>
<dbReference type="InterPro" id="IPR001958">
    <property type="entry name" value="Tet-R_TetA/multi-R_MdtG-like"/>
</dbReference>
<keyword evidence="3 5" id="KW-1133">Transmembrane helix</keyword>
<keyword evidence="4 5" id="KW-0472">Membrane</keyword>
<feature type="transmembrane region" description="Helical" evidence="5">
    <location>
        <begin position="342"/>
        <end position="360"/>
    </location>
</feature>
<feature type="transmembrane region" description="Helical" evidence="5">
    <location>
        <begin position="69"/>
        <end position="92"/>
    </location>
</feature>
<evidence type="ECO:0000313" key="8">
    <source>
        <dbReference type="Proteomes" id="UP001589568"/>
    </source>
</evidence>
<reference evidence="7 8" key="1">
    <citation type="submission" date="2024-09" db="EMBL/GenBank/DDBJ databases">
        <authorList>
            <person name="Sun Q."/>
            <person name="Mori K."/>
        </authorList>
    </citation>
    <scope>NUCLEOTIDE SEQUENCE [LARGE SCALE GENOMIC DNA]</scope>
    <source>
        <strain evidence="7 8">JCM 3324</strain>
    </source>
</reference>
<dbReference type="PROSITE" id="PS50850">
    <property type="entry name" value="MFS"/>
    <property type="match status" value="1"/>
</dbReference>
<dbReference type="Pfam" id="PF07690">
    <property type="entry name" value="MFS_1"/>
    <property type="match status" value="1"/>
</dbReference>
<evidence type="ECO:0000256" key="1">
    <source>
        <dbReference type="ARBA" id="ARBA00004651"/>
    </source>
</evidence>
<comment type="subcellular location">
    <subcellularLocation>
        <location evidence="1">Cell membrane</location>
        <topology evidence="1">Multi-pass membrane protein</topology>
    </subcellularLocation>
</comment>
<dbReference type="RefSeq" id="WP_379483656.1">
    <property type="nucleotide sequence ID" value="NZ_JBHMCF010000019.1"/>
</dbReference>
<gene>
    <name evidence="7" type="ORF">ACFFR3_20760</name>
</gene>
<dbReference type="InterPro" id="IPR036259">
    <property type="entry name" value="MFS_trans_sf"/>
</dbReference>